<accession>A0A4C1YVC0</accession>
<keyword evidence="2" id="KW-1185">Reference proteome</keyword>
<comment type="caution">
    <text evidence="1">The sequence shown here is derived from an EMBL/GenBank/DDBJ whole genome shotgun (WGS) entry which is preliminary data.</text>
</comment>
<organism evidence="1 2">
    <name type="scientific">Eumeta variegata</name>
    <name type="common">Bagworm moth</name>
    <name type="synonym">Eumeta japonica</name>
    <dbReference type="NCBI Taxonomy" id="151549"/>
    <lineage>
        <taxon>Eukaryota</taxon>
        <taxon>Metazoa</taxon>
        <taxon>Ecdysozoa</taxon>
        <taxon>Arthropoda</taxon>
        <taxon>Hexapoda</taxon>
        <taxon>Insecta</taxon>
        <taxon>Pterygota</taxon>
        <taxon>Neoptera</taxon>
        <taxon>Endopterygota</taxon>
        <taxon>Lepidoptera</taxon>
        <taxon>Glossata</taxon>
        <taxon>Ditrysia</taxon>
        <taxon>Tineoidea</taxon>
        <taxon>Psychidae</taxon>
        <taxon>Oiketicinae</taxon>
        <taxon>Eumeta</taxon>
    </lineage>
</organism>
<sequence>MIVLGEIRLTGRVTGPSFSCPTPPYTFRSTEIVIEPFLSEGSPLTLAGLARDEGIAPESPSWSRAC</sequence>
<reference evidence="1 2" key="1">
    <citation type="journal article" date="2019" name="Commun. Biol.">
        <title>The bagworm genome reveals a unique fibroin gene that provides high tensile strength.</title>
        <authorList>
            <person name="Kono N."/>
            <person name="Nakamura H."/>
            <person name="Ohtoshi R."/>
            <person name="Tomita M."/>
            <person name="Numata K."/>
            <person name="Arakawa K."/>
        </authorList>
    </citation>
    <scope>NUCLEOTIDE SEQUENCE [LARGE SCALE GENOMIC DNA]</scope>
</reference>
<protein>
    <submittedName>
        <fullName evidence="1">Uncharacterized protein</fullName>
    </submittedName>
</protein>
<name>A0A4C1YVC0_EUMVA</name>
<proteinExistence type="predicted"/>
<dbReference type="EMBL" id="BGZK01001453">
    <property type="protein sequence ID" value="GBP80256.1"/>
    <property type="molecule type" value="Genomic_DNA"/>
</dbReference>
<evidence type="ECO:0000313" key="1">
    <source>
        <dbReference type="EMBL" id="GBP80256.1"/>
    </source>
</evidence>
<dbReference type="Proteomes" id="UP000299102">
    <property type="component" value="Unassembled WGS sequence"/>
</dbReference>
<dbReference type="AlphaFoldDB" id="A0A4C1YVC0"/>
<evidence type="ECO:0000313" key="2">
    <source>
        <dbReference type="Proteomes" id="UP000299102"/>
    </source>
</evidence>
<gene>
    <name evidence="1" type="ORF">EVAR_76841_1</name>
</gene>